<dbReference type="OrthoDB" id="6056772at2759"/>
<accession>A0A8S3TQT9</accession>
<dbReference type="Proteomes" id="UP000683360">
    <property type="component" value="Unassembled WGS sequence"/>
</dbReference>
<dbReference type="EMBL" id="CAJPWZ010002189">
    <property type="protein sequence ID" value="CAG2232752.1"/>
    <property type="molecule type" value="Genomic_DNA"/>
</dbReference>
<protein>
    <submittedName>
        <fullName evidence="1">Uncharacterized protein</fullName>
    </submittedName>
</protein>
<reference evidence="1" key="1">
    <citation type="submission" date="2021-03" db="EMBL/GenBank/DDBJ databases">
        <authorList>
            <person name="Bekaert M."/>
        </authorList>
    </citation>
    <scope>NUCLEOTIDE SEQUENCE</scope>
</reference>
<organism evidence="1 2">
    <name type="scientific">Mytilus edulis</name>
    <name type="common">Blue mussel</name>
    <dbReference type="NCBI Taxonomy" id="6550"/>
    <lineage>
        <taxon>Eukaryota</taxon>
        <taxon>Metazoa</taxon>
        <taxon>Spiralia</taxon>
        <taxon>Lophotrochozoa</taxon>
        <taxon>Mollusca</taxon>
        <taxon>Bivalvia</taxon>
        <taxon>Autobranchia</taxon>
        <taxon>Pteriomorphia</taxon>
        <taxon>Mytilida</taxon>
        <taxon>Mytiloidea</taxon>
        <taxon>Mytilidae</taxon>
        <taxon>Mytilinae</taxon>
        <taxon>Mytilus</taxon>
    </lineage>
</organism>
<sequence>MDTTTTDSTSQSDEPIANSKTLRRFKSRGQLDKVNLELTISSELQSILKDVKTFGNININTRPFTLQLKAVRKDQAQYLVHATPTIEQIKPSLLRHLTIPQDRKNINIYACRILPDGKYLILDSTYNDKSNLLLFSNDGMFMREVVQFKEGSYDFCFVRNNTVAAALHSKNR</sequence>
<evidence type="ECO:0000313" key="1">
    <source>
        <dbReference type="EMBL" id="CAG2232752.1"/>
    </source>
</evidence>
<comment type="caution">
    <text evidence="1">The sequence shown here is derived from an EMBL/GenBank/DDBJ whole genome shotgun (WGS) entry which is preliminary data.</text>
</comment>
<name>A0A8S3TQT9_MYTED</name>
<dbReference type="AlphaFoldDB" id="A0A8S3TQT9"/>
<keyword evidence="2" id="KW-1185">Reference proteome</keyword>
<proteinExistence type="predicted"/>
<gene>
    <name evidence="1" type="ORF">MEDL_45453</name>
</gene>
<evidence type="ECO:0000313" key="2">
    <source>
        <dbReference type="Proteomes" id="UP000683360"/>
    </source>
</evidence>